<gene>
    <name evidence="1" type="ORF">MACJ_003052</name>
</gene>
<organism evidence="1 2">
    <name type="scientific">Theileria orientalis</name>
    <dbReference type="NCBI Taxonomy" id="68886"/>
    <lineage>
        <taxon>Eukaryota</taxon>
        <taxon>Sar</taxon>
        <taxon>Alveolata</taxon>
        <taxon>Apicomplexa</taxon>
        <taxon>Aconoidasida</taxon>
        <taxon>Piroplasmida</taxon>
        <taxon>Theileriidae</taxon>
        <taxon>Theileria</taxon>
    </lineage>
</organism>
<evidence type="ECO:0000313" key="2">
    <source>
        <dbReference type="Proteomes" id="UP000244803"/>
    </source>
</evidence>
<evidence type="ECO:0000313" key="1">
    <source>
        <dbReference type="EMBL" id="UKJ89798.1"/>
    </source>
</evidence>
<dbReference type="AlphaFoldDB" id="A0A976M759"/>
<reference evidence="1" key="1">
    <citation type="submission" date="2022-07" db="EMBL/GenBank/DDBJ databases">
        <title>Evaluation of T. orientalis genome assembly methods using nanopore sequencing and analysis of variation between genomes.</title>
        <authorList>
            <person name="Yam J."/>
            <person name="Micallef M.L."/>
            <person name="Liu M."/>
            <person name="Djordjevic S.P."/>
            <person name="Bogema D.R."/>
            <person name="Jenkins C."/>
        </authorList>
    </citation>
    <scope>NUCLEOTIDE SEQUENCE</scope>
    <source>
        <strain evidence="1">Fish Creek</strain>
    </source>
</reference>
<dbReference type="Proteomes" id="UP000244803">
    <property type="component" value="Chromosome 4"/>
</dbReference>
<proteinExistence type="predicted"/>
<sequence length="486" mass="56769">MLRIPNASPSGLVTNFETKCSQYFHPRVLVYVLRNKAAYLARNSSILNVSFKSRVLNHDETFSGTNYQMCSTQNLNIHEDLNEYRSPEPFKKLEHDLMLLSCSLISCIDYVQPQSAATIMLSLTKLNFFNEQLFSSILDSFTFESAKPKSVSLILYSLSKCAGASELVHTNFFRKVEDFVEMTVLYSSTHDLTTYLISTAKLRDNLMKNLEHDDILGTLSNVYNLILSHTLSMVDKETKLLGKEESKPAENKPAPCSFNVFELSNILESFYIMKHYNHVNHELILDQLQLKLPYSVNYINDILYIMDLFNIDPKNPAIKKLDRTSIIRSNKKFCEAILADLTDKLGLVNIYELSRLTNVINRLRLWTEDEFLKSYTNSFMSIFKSYKGVIDMELLLPIVLYYNRRYESSINREYYQSHINKRRKTEFMRDLNEISDLCGHVCDILQDYMTDNYPSKRIEDLLIFTSKLRTNRSLHRMKYNYKFNHQ</sequence>
<dbReference type="EMBL" id="CP056067">
    <property type="protein sequence ID" value="UKJ89798.1"/>
    <property type="molecule type" value="Genomic_DNA"/>
</dbReference>
<name>A0A976M759_THEOR</name>
<accession>A0A976M759</accession>
<protein>
    <submittedName>
        <fullName evidence="1">Uncharacterized protein</fullName>
    </submittedName>
</protein>
<dbReference type="OrthoDB" id="364926at2759"/>